<dbReference type="InterPro" id="IPR011701">
    <property type="entry name" value="MFS"/>
</dbReference>
<proteinExistence type="predicted"/>
<evidence type="ECO:0000256" key="1">
    <source>
        <dbReference type="ARBA" id="ARBA00004651"/>
    </source>
</evidence>
<sequence>MIPLAAAGFFEQYDVALLTLAATDISEGLGVSIGAFGVGVAIIRLGSLGGIPFMRLADRTGRRTLLIVSLAAFTLLTGLTALAWSLAAFVVLQTLARVFLATEHNLASLVIAEEVRPDRRGAALSLMGFIATTGPAAVAVLLIFVPLTPLDWRIFYVFALVPLAIVAWLRRRLTETKAFEVAAAEQRIQPSLRPHVPAEYRPDFTRICLFVSGFGLVLTPFFLFGADLAQDEYGWKEEFSLIVLASGVATIGGFYVGGRLSDRIGRRTALATGHVLTAAATIFVFSEVKLLFVPGFFLAVGAYACLQAVVLAYLAELFPTELRATLTAFVISAQVVAGSIGLAIVAGLAELLDDTSVPMLVLGVLLVPLVLLLRNLPETAGRDVIALR</sequence>
<accession>A0A6J4T8H7</accession>
<evidence type="ECO:0000256" key="2">
    <source>
        <dbReference type="ARBA" id="ARBA00022692"/>
    </source>
</evidence>
<reference evidence="7" key="1">
    <citation type="submission" date="2020-02" db="EMBL/GenBank/DDBJ databases">
        <authorList>
            <person name="Meier V. D."/>
        </authorList>
    </citation>
    <scope>NUCLEOTIDE SEQUENCE</scope>
    <source>
        <strain evidence="7">AVDCRST_MAG85</strain>
    </source>
</reference>
<keyword evidence="2 5" id="KW-0812">Transmembrane</keyword>
<dbReference type="PANTHER" id="PTHR23508:SF10">
    <property type="entry name" value="CARBOXYLIC ACID TRANSPORTER PROTEIN HOMOLOG"/>
    <property type="match status" value="1"/>
</dbReference>
<feature type="transmembrane region" description="Helical" evidence="5">
    <location>
        <begin position="153"/>
        <end position="169"/>
    </location>
</feature>
<feature type="domain" description="Major facilitator superfamily (MFS) profile" evidence="6">
    <location>
        <begin position="1"/>
        <end position="380"/>
    </location>
</feature>
<keyword evidence="4 5" id="KW-0472">Membrane</keyword>
<dbReference type="InterPro" id="IPR005829">
    <property type="entry name" value="Sugar_transporter_CS"/>
</dbReference>
<evidence type="ECO:0000256" key="4">
    <source>
        <dbReference type="ARBA" id="ARBA00023136"/>
    </source>
</evidence>
<dbReference type="PROSITE" id="PS50850">
    <property type="entry name" value="MFS"/>
    <property type="match status" value="1"/>
</dbReference>
<dbReference type="Pfam" id="PF07690">
    <property type="entry name" value="MFS_1"/>
    <property type="match status" value="1"/>
</dbReference>
<feature type="transmembrane region" description="Helical" evidence="5">
    <location>
        <begin position="291"/>
        <end position="314"/>
    </location>
</feature>
<feature type="transmembrane region" description="Helical" evidence="5">
    <location>
        <begin position="124"/>
        <end position="147"/>
    </location>
</feature>
<gene>
    <name evidence="7" type="ORF">AVDCRST_MAG85-2653</name>
</gene>
<feature type="transmembrane region" description="Helical" evidence="5">
    <location>
        <begin position="65"/>
        <end position="84"/>
    </location>
</feature>
<feature type="transmembrane region" description="Helical" evidence="5">
    <location>
        <begin position="90"/>
        <end position="112"/>
    </location>
</feature>
<name>A0A6J4T8H7_9ACTN</name>
<feature type="transmembrane region" description="Helical" evidence="5">
    <location>
        <begin position="355"/>
        <end position="373"/>
    </location>
</feature>
<dbReference type="EMBL" id="CADCVT010000289">
    <property type="protein sequence ID" value="CAA9516678.1"/>
    <property type="molecule type" value="Genomic_DNA"/>
</dbReference>
<feature type="transmembrane region" description="Helical" evidence="5">
    <location>
        <begin position="31"/>
        <end position="53"/>
    </location>
</feature>
<feature type="transmembrane region" description="Helical" evidence="5">
    <location>
        <begin position="326"/>
        <end position="349"/>
    </location>
</feature>
<dbReference type="SUPFAM" id="SSF103473">
    <property type="entry name" value="MFS general substrate transporter"/>
    <property type="match status" value="1"/>
</dbReference>
<evidence type="ECO:0000256" key="5">
    <source>
        <dbReference type="SAM" id="Phobius"/>
    </source>
</evidence>
<feature type="transmembrane region" description="Helical" evidence="5">
    <location>
        <begin position="207"/>
        <end position="226"/>
    </location>
</feature>
<comment type="subcellular location">
    <subcellularLocation>
        <location evidence="1">Cell membrane</location>
        <topology evidence="1">Multi-pass membrane protein</topology>
    </subcellularLocation>
</comment>
<organism evidence="7">
    <name type="scientific">uncultured Solirubrobacteraceae bacterium</name>
    <dbReference type="NCBI Taxonomy" id="1162706"/>
    <lineage>
        <taxon>Bacteria</taxon>
        <taxon>Bacillati</taxon>
        <taxon>Actinomycetota</taxon>
        <taxon>Thermoleophilia</taxon>
        <taxon>Solirubrobacterales</taxon>
        <taxon>Solirubrobacteraceae</taxon>
        <taxon>environmental samples</taxon>
    </lineage>
</organism>
<dbReference type="InterPro" id="IPR020846">
    <property type="entry name" value="MFS_dom"/>
</dbReference>
<protein>
    <recommendedName>
        <fullName evidence="6">Major facilitator superfamily (MFS) profile domain-containing protein</fullName>
    </recommendedName>
</protein>
<evidence type="ECO:0000313" key="7">
    <source>
        <dbReference type="EMBL" id="CAA9516678.1"/>
    </source>
</evidence>
<feature type="transmembrane region" description="Helical" evidence="5">
    <location>
        <begin position="238"/>
        <end position="256"/>
    </location>
</feature>
<dbReference type="AlphaFoldDB" id="A0A6J4T8H7"/>
<evidence type="ECO:0000259" key="6">
    <source>
        <dbReference type="PROSITE" id="PS50850"/>
    </source>
</evidence>
<keyword evidence="3 5" id="KW-1133">Transmembrane helix</keyword>
<dbReference type="PANTHER" id="PTHR23508">
    <property type="entry name" value="CARBOXYLIC ACID TRANSPORTER PROTEIN HOMOLOG"/>
    <property type="match status" value="1"/>
</dbReference>
<feature type="transmembrane region" description="Helical" evidence="5">
    <location>
        <begin position="268"/>
        <end position="285"/>
    </location>
</feature>
<dbReference type="GO" id="GO:0005886">
    <property type="term" value="C:plasma membrane"/>
    <property type="evidence" value="ECO:0007669"/>
    <property type="project" value="UniProtKB-SubCell"/>
</dbReference>
<dbReference type="InterPro" id="IPR036259">
    <property type="entry name" value="MFS_trans_sf"/>
</dbReference>
<dbReference type="PROSITE" id="PS00216">
    <property type="entry name" value="SUGAR_TRANSPORT_1"/>
    <property type="match status" value="1"/>
</dbReference>
<dbReference type="Gene3D" id="1.20.1250.20">
    <property type="entry name" value="MFS general substrate transporter like domains"/>
    <property type="match status" value="2"/>
</dbReference>
<evidence type="ECO:0000256" key="3">
    <source>
        <dbReference type="ARBA" id="ARBA00022989"/>
    </source>
</evidence>
<dbReference type="GO" id="GO:0046943">
    <property type="term" value="F:carboxylic acid transmembrane transporter activity"/>
    <property type="evidence" value="ECO:0007669"/>
    <property type="project" value="TreeGrafter"/>
</dbReference>